<dbReference type="RefSeq" id="WP_310549369.1">
    <property type="nucleotide sequence ID" value="NZ_JAVKGR010000026.1"/>
</dbReference>
<proteinExistence type="predicted"/>
<comment type="caution">
    <text evidence="1">The sequence shown here is derived from an EMBL/GenBank/DDBJ whole genome shotgun (WGS) entry which is preliminary data.</text>
</comment>
<name>A0ABU2DV58_9MICC</name>
<reference evidence="1 2" key="1">
    <citation type="submission" date="2023-09" db="EMBL/GenBank/DDBJ databases">
        <title>Description of three actinobacteria isolated from air of manufacturing shop in a pharmaceutical factory.</title>
        <authorList>
            <person name="Zhang D.-F."/>
        </authorList>
    </citation>
    <scope>NUCLEOTIDE SEQUENCE [LARGE SCALE GENOMIC DNA]</scope>
    <source>
        <strain evidence="1 2">LY-0111</strain>
    </source>
</reference>
<dbReference type="EMBL" id="JAVKGR010000026">
    <property type="protein sequence ID" value="MDR8020388.1"/>
    <property type="molecule type" value="Genomic_DNA"/>
</dbReference>
<accession>A0ABU2DV58</accession>
<evidence type="ECO:0008006" key="3">
    <source>
        <dbReference type="Google" id="ProtNLM"/>
    </source>
</evidence>
<evidence type="ECO:0000313" key="1">
    <source>
        <dbReference type="EMBL" id="MDR8020388.1"/>
    </source>
</evidence>
<dbReference type="InterPro" id="IPR010982">
    <property type="entry name" value="Lambda_DNA-bd_dom_sf"/>
</dbReference>
<dbReference type="Gene3D" id="1.10.260.40">
    <property type="entry name" value="lambda repressor-like DNA-binding domains"/>
    <property type="match status" value="1"/>
</dbReference>
<gene>
    <name evidence="1" type="ORF">RIL96_12545</name>
</gene>
<sequence length="163" mass="18458">MTAVPGPGTDFRAVVQRAAKLRRRRDLHDLDYRRALRKVRAVVQREGYAQRSVADNLGISQPALSKALRSAEQVQEPREGFSGASPYEICERYHVEFIDREQLIDELLRWPYAKRGKTDGFDGLAIDPPGAWGDVTKALDDGLIDGETYDQILDTFDARFYEG</sequence>
<dbReference type="Proteomes" id="UP001251870">
    <property type="component" value="Unassembled WGS sequence"/>
</dbReference>
<protein>
    <recommendedName>
        <fullName evidence="3">Helix-turn-helix protein</fullName>
    </recommendedName>
</protein>
<keyword evidence="2" id="KW-1185">Reference proteome</keyword>
<evidence type="ECO:0000313" key="2">
    <source>
        <dbReference type="Proteomes" id="UP001251870"/>
    </source>
</evidence>
<organism evidence="1 2">
    <name type="scientific">Nesterenkonia aerolata</name>
    <dbReference type="NCBI Taxonomy" id="3074079"/>
    <lineage>
        <taxon>Bacteria</taxon>
        <taxon>Bacillati</taxon>
        <taxon>Actinomycetota</taxon>
        <taxon>Actinomycetes</taxon>
        <taxon>Micrococcales</taxon>
        <taxon>Micrococcaceae</taxon>
        <taxon>Nesterenkonia</taxon>
    </lineage>
</organism>